<reference evidence="2 3" key="1">
    <citation type="submission" date="2015-01" db="EMBL/GenBank/DDBJ databases">
        <title>The Genome Sequence of Fonsecaea multimorphosa CBS 102226.</title>
        <authorList>
            <consortium name="The Broad Institute Genomics Platform"/>
            <person name="Cuomo C."/>
            <person name="de Hoog S."/>
            <person name="Gorbushina A."/>
            <person name="Stielow B."/>
            <person name="Teixiera M."/>
            <person name="Abouelleil A."/>
            <person name="Chapman S.B."/>
            <person name="Priest M."/>
            <person name="Young S.K."/>
            <person name="Wortman J."/>
            <person name="Nusbaum C."/>
            <person name="Birren B."/>
        </authorList>
    </citation>
    <scope>NUCLEOTIDE SEQUENCE [LARGE SCALE GENOMIC DNA]</scope>
    <source>
        <strain evidence="2 3">CBS 102226</strain>
    </source>
</reference>
<evidence type="ECO:0000313" key="2">
    <source>
        <dbReference type="EMBL" id="KIY01855.1"/>
    </source>
</evidence>
<evidence type="ECO:0000313" key="3">
    <source>
        <dbReference type="Proteomes" id="UP000053411"/>
    </source>
</evidence>
<dbReference type="GeneID" id="27707739"/>
<evidence type="ECO:0000256" key="1">
    <source>
        <dbReference type="SAM" id="MobiDB-lite"/>
    </source>
</evidence>
<accession>A0A0D2KET8</accession>
<dbReference type="RefSeq" id="XP_016635977.1">
    <property type="nucleotide sequence ID" value="XM_016772507.1"/>
</dbReference>
<gene>
    <name evidence="2" type="ORF">Z520_01993</name>
</gene>
<sequence length="215" mass="24061">MCYRQAIEWKCADCGKKSRENSSVQIQCPNSGCRKVQPKLRPQMRFSPEPCQNCQPRKRRARSKKLRVKAGGRADQVSGADSPHVLVIDLFDADDERRTVTEAGADKKQSQLGNEMESKVRLIEMQHSEHQMEAVRQSQEHRVARHATTDVHLASPTRVGGDQGHPSAAGEHQPLALRPRRGDGICRIRDAVQERHGASLSAHALIALNNWLELV</sequence>
<dbReference type="Proteomes" id="UP000053411">
    <property type="component" value="Unassembled WGS sequence"/>
</dbReference>
<organism evidence="2 3">
    <name type="scientific">Fonsecaea multimorphosa CBS 102226</name>
    <dbReference type="NCBI Taxonomy" id="1442371"/>
    <lineage>
        <taxon>Eukaryota</taxon>
        <taxon>Fungi</taxon>
        <taxon>Dikarya</taxon>
        <taxon>Ascomycota</taxon>
        <taxon>Pezizomycotina</taxon>
        <taxon>Eurotiomycetes</taxon>
        <taxon>Chaetothyriomycetidae</taxon>
        <taxon>Chaetothyriales</taxon>
        <taxon>Herpotrichiellaceae</taxon>
        <taxon>Fonsecaea</taxon>
    </lineage>
</organism>
<feature type="region of interest" description="Disordered" evidence="1">
    <location>
        <begin position="154"/>
        <end position="176"/>
    </location>
</feature>
<keyword evidence="3" id="KW-1185">Reference proteome</keyword>
<protein>
    <submittedName>
        <fullName evidence="2">Uncharacterized protein</fullName>
    </submittedName>
</protein>
<dbReference type="OrthoDB" id="4152311at2759"/>
<dbReference type="VEuPathDB" id="FungiDB:Z520_01993"/>
<dbReference type="AlphaFoldDB" id="A0A0D2KET8"/>
<name>A0A0D2KET8_9EURO</name>
<feature type="region of interest" description="Disordered" evidence="1">
    <location>
        <begin position="44"/>
        <end position="78"/>
    </location>
</feature>
<dbReference type="EMBL" id="KN848064">
    <property type="protein sequence ID" value="KIY01855.1"/>
    <property type="molecule type" value="Genomic_DNA"/>
</dbReference>
<feature type="compositionally biased region" description="Basic residues" evidence="1">
    <location>
        <begin position="56"/>
        <end position="70"/>
    </location>
</feature>
<proteinExistence type="predicted"/>